<evidence type="ECO:0000313" key="1">
    <source>
        <dbReference type="EMBL" id="KAF9078275.1"/>
    </source>
</evidence>
<organism evidence="1 2">
    <name type="scientific">Rhodocollybia butyracea</name>
    <dbReference type="NCBI Taxonomy" id="206335"/>
    <lineage>
        <taxon>Eukaryota</taxon>
        <taxon>Fungi</taxon>
        <taxon>Dikarya</taxon>
        <taxon>Basidiomycota</taxon>
        <taxon>Agaricomycotina</taxon>
        <taxon>Agaricomycetes</taxon>
        <taxon>Agaricomycetidae</taxon>
        <taxon>Agaricales</taxon>
        <taxon>Marasmiineae</taxon>
        <taxon>Omphalotaceae</taxon>
        <taxon>Rhodocollybia</taxon>
    </lineage>
</organism>
<name>A0A9P5QAU5_9AGAR</name>
<keyword evidence="2" id="KW-1185">Reference proteome</keyword>
<dbReference type="EMBL" id="JADNRY010000001">
    <property type="protein sequence ID" value="KAF9078275.1"/>
    <property type="molecule type" value="Genomic_DNA"/>
</dbReference>
<evidence type="ECO:0000313" key="2">
    <source>
        <dbReference type="Proteomes" id="UP000772434"/>
    </source>
</evidence>
<dbReference type="Proteomes" id="UP000772434">
    <property type="component" value="Unassembled WGS sequence"/>
</dbReference>
<gene>
    <name evidence="1" type="ORF">BDP27DRAFT_750</name>
</gene>
<comment type="caution">
    <text evidence="1">The sequence shown here is derived from an EMBL/GenBank/DDBJ whole genome shotgun (WGS) entry which is preliminary data.</text>
</comment>
<sequence>MTTLIYRRKLGMASQPLAILLFRTTTLSVGASIFTSSKNVGLARYIIGTLPHTQRRRCFALSPAVRGNRGKLCPIGIHLSIYHAALTNLQCILKNTHSTYPEHLLRAPKVLQLLLSFSKAQHPLRPPFQYGRQVRPHLESGLNILRDAIDLSKKSIQMSL</sequence>
<protein>
    <submittedName>
        <fullName evidence="1">Uncharacterized protein</fullName>
    </submittedName>
</protein>
<proteinExistence type="predicted"/>
<reference evidence="1" key="1">
    <citation type="submission" date="2020-11" db="EMBL/GenBank/DDBJ databases">
        <authorList>
            <consortium name="DOE Joint Genome Institute"/>
            <person name="Ahrendt S."/>
            <person name="Riley R."/>
            <person name="Andreopoulos W."/>
            <person name="Labutti K."/>
            <person name="Pangilinan J."/>
            <person name="Ruiz-Duenas F.J."/>
            <person name="Barrasa J.M."/>
            <person name="Sanchez-Garcia M."/>
            <person name="Camarero S."/>
            <person name="Miyauchi S."/>
            <person name="Serrano A."/>
            <person name="Linde D."/>
            <person name="Babiker R."/>
            <person name="Drula E."/>
            <person name="Ayuso-Fernandez I."/>
            <person name="Pacheco R."/>
            <person name="Padilla G."/>
            <person name="Ferreira P."/>
            <person name="Barriuso J."/>
            <person name="Kellner H."/>
            <person name="Castanera R."/>
            <person name="Alfaro M."/>
            <person name="Ramirez L."/>
            <person name="Pisabarro A.G."/>
            <person name="Kuo A."/>
            <person name="Tritt A."/>
            <person name="Lipzen A."/>
            <person name="He G."/>
            <person name="Yan M."/>
            <person name="Ng V."/>
            <person name="Cullen D."/>
            <person name="Martin F."/>
            <person name="Rosso M.-N."/>
            <person name="Henrissat B."/>
            <person name="Hibbett D."/>
            <person name="Martinez A.T."/>
            <person name="Grigoriev I.V."/>
        </authorList>
    </citation>
    <scope>NUCLEOTIDE SEQUENCE</scope>
    <source>
        <strain evidence="1">AH 40177</strain>
    </source>
</reference>
<dbReference type="AlphaFoldDB" id="A0A9P5QAU5"/>
<accession>A0A9P5QAU5</accession>